<dbReference type="Pfam" id="PF00703">
    <property type="entry name" value="Glyco_hydro_2"/>
    <property type="match status" value="1"/>
</dbReference>
<feature type="domain" description="Glycoside hydrolase family 2 immunoglobulin-like beta-sandwich" evidence="2">
    <location>
        <begin position="11"/>
        <end position="101"/>
    </location>
</feature>
<evidence type="ECO:0008006" key="6">
    <source>
        <dbReference type="Google" id="ProtNLM"/>
    </source>
</evidence>
<evidence type="ECO:0000313" key="4">
    <source>
        <dbReference type="EMBL" id="OGK00984.1"/>
    </source>
</evidence>
<dbReference type="GO" id="GO:0005975">
    <property type="term" value="P:carbohydrate metabolic process"/>
    <property type="evidence" value="ECO:0007669"/>
    <property type="project" value="InterPro"/>
</dbReference>
<dbReference type="Pfam" id="PF02836">
    <property type="entry name" value="Glyco_hydro_2_C"/>
    <property type="match status" value="1"/>
</dbReference>
<dbReference type="Gene3D" id="2.60.40.10">
    <property type="entry name" value="Immunoglobulins"/>
    <property type="match status" value="1"/>
</dbReference>
<dbReference type="InterPro" id="IPR006102">
    <property type="entry name" value="Ig-like_GH2"/>
</dbReference>
<proteinExistence type="inferred from homology"/>
<evidence type="ECO:0000259" key="3">
    <source>
        <dbReference type="Pfam" id="PF02836"/>
    </source>
</evidence>
<protein>
    <recommendedName>
        <fullName evidence="6">Glycoside hydrolase family 2 catalytic domain-containing protein</fullName>
    </recommendedName>
</protein>
<evidence type="ECO:0000256" key="1">
    <source>
        <dbReference type="ARBA" id="ARBA00007401"/>
    </source>
</evidence>
<sequence length="834" mass="96629">MKNNFEDTVPDLFIVPDFDNSRAVVSFSAPAGLADGAWSVTARGVRVQAGKIPELNGLVRFTVAIENVTPWTPNNPFLYSLRLELQVHDKKVEVEQKFGMRKFHIANRRIYLNNEPFYIRGFIRGREAHDHPNLLGLSEREYFEKNIRMAKVFGFNFVRFHSKVPSRECFEAADELGFLIHVEIRKYYGKYQKERHLEDMDLKKGILPLVDPVHWENTIKRIRNHASLMVYCLGNEIHSPGRNKEVKEREQQLRALDSTRFFLATCAYGEFDRTESDLDVQHMGYFVPFAKHADMFDLTENWAEFGSIQERPMETGKPGATTKREIRVKFPVLGHEVGHYAALPDIDELDRKFSAAAVEKPWWIGELMKLRALKGLEKDYPLMLKSAYHFQFIWHKQVFESIRKSPVLSGFHFLQLSDTERYENKNGLIDCFDDFKTGVDKDQYQRLNGDSVLIADLPRRTFFEKEKIRVPVWLSTWADGLAKTADISWTLRSCGNAAVRISGVLEKLDIEKGKRKLCTIEVRLPECGNALSLELVISLNADGKNLADNSWNLWVFPNRPETLALKKATVSLRDISLSHRYPLLAIDSNLSRPQKLMIVDRFTEHVFSHLEKGGDVLMLYRVPETRDRAAKREKFYMPSTWDRFKPVIWDRGHNLGGFIRKHPAIAGFPNSGLIDFQFYHLIEDCDKMSLDGFPEAVDPIIQGNDKASRDRYDPLKFNLRELMPGWTMRKFAYLFDLAVGRGRLMMCAFNFTGLNGTVPETCGMFESLVQCVTSKSWKPKTRMPSDELKRYVSEKGKSPRIKERMMTQYWQFDEESLESAKYWEGAEAWLRKED</sequence>
<dbReference type="SUPFAM" id="SSF51445">
    <property type="entry name" value="(Trans)glycosidases"/>
    <property type="match status" value="1"/>
</dbReference>
<dbReference type="InterPro" id="IPR051913">
    <property type="entry name" value="GH2_Domain-Containing"/>
</dbReference>
<dbReference type="GO" id="GO:0004553">
    <property type="term" value="F:hydrolase activity, hydrolyzing O-glycosyl compounds"/>
    <property type="evidence" value="ECO:0007669"/>
    <property type="project" value="InterPro"/>
</dbReference>
<dbReference type="PANTHER" id="PTHR42732:SF1">
    <property type="entry name" value="BETA-MANNOSIDASE"/>
    <property type="match status" value="1"/>
</dbReference>
<name>A0A1F7F2T7_UNCRA</name>
<reference evidence="4 5" key="1">
    <citation type="journal article" date="2016" name="Nat. Commun.">
        <title>Thousands of microbial genomes shed light on interconnected biogeochemical processes in an aquifer system.</title>
        <authorList>
            <person name="Anantharaman K."/>
            <person name="Brown C.T."/>
            <person name="Hug L.A."/>
            <person name="Sharon I."/>
            <person name="Castelle C.J."/>
            <person name="Probst A.J."/>
            <person name="Thomas B.C."/>
            <person name="Singh A."/>
            <person name="Wilkins M.J."/>
            <person name="Karaoz U."/>
            <person name="Brodie E.L."/>
            <person name="Williams K.H."/>
            <person name="Hubbard S.S."/>
            <person name="Banfield J.F."/>
        </authorList>
    </citation>
    <scope>NUCLEOTIDE SEQUENCE [LARGE SCALE GENOMIC DNA]</scope>
</reference>
<dbReference type="SUPFAM" id="SSF49303">
    <property type="entry name" value="beta-Galactosidase/glucuronidase domain"/>
    <property type="match status" value="1"/>
</dbReference>
<dbReference type="Gene3D" id="3.20.20.80">
    <property type="entry name" value="Glycosidases"/>
    <property type="match status" value="1"/>
</dbReference>
<comment type="caution">
    <text evidence="4">The sequence shown here is derived from an EMBL/GenBank/DDBJ whole genome shotgun (WGS) entry which is preliminary data.</text>
</comment>
<gene>
    <name evidence="4" type="ORF">A2519_17140</name>
</gene>
<dbReference type="EMBL" id="MFYX01000136">
    <property type="protein sequence ID" value="OGK00984.1"/>
    <property type="molecule type" value="Genomic_DNA"/>
</dbReference>
<feature type="domain" description="Glycoside hydrolase family 2 catalytic" evidence="3">
    <location>
        <begin position="104"/>
        <end position="262"/>
    </location>
</feature>
<comment type="similarity">
    <text evidence="1">Belongs to the glycosyl hydrolase 2 family.</text>
</comment>
<dbReference type="InterPro" id="IPR036156">
    <property type="entry name" value="Beta-gal/glucu_dom_sf"/>
</dbReference>
<dbReference type="InterPro" id="IPR017853">
    <property type="entry name" value="GH"/>
</dbReference>
<dbReference type="Proteomes" id="UP000179243">
    <property type="component" value="Unassembled WGS sequence"/>
</dbReference>
<organism evidence="4 5">
    <name type="scientific">Candidatus Raymondbacteria bacterium RIFOXYD12_FULL_49_13</name>
    <dbReference type="NCBI Taxonomy" id="1817890"/>
    <lineage>
        <taxon>Bacteria</taxon>
        <taxon>Raymondiibacteriota</taxon>
    </lineage>
</organism>
<evidence type="ECO:0000313" key="5">
    <source>
        <dbReference type="Proteomes" id="UP000179243"/>
    </source>
</evidence>
<dbReference type="InterPro" id="IPR013783">
    <property type="entry name" value="Ig-like_fold"/>
</dbReference>
<dbReference type="AlphaFoldDB" id="A0A1F7F2T7"/>
<evidence type="ECO:0000259" key="2">
    <source>
        <dbReference type="Pfam" id="PF00703"/>
    </source>
</evidence>
<accession>A0A1F7F2T7</accession>
<dbReference type="PANTHER" id="PTHR42732">
    <property type="entry name" value="BETA-GALACTOSIDASE"/>
    <property type="match status" value="1"/>
</dbReference>
<dbReference type="InterPro" id="IPR006103">
    <property type="entry name" value="Glyco_hydro_2_cat"/>
</dbReference>